<name>A0ABQ3QVC1_9ACTN</name>
<feature type="compositionally biased region" description="Polar residues" evidence="1">
    <location>
        <begin position="13"/>
        <end position="25"/>
    </location>
</feature>
<evidence type="ECO:0000313" key="3">
    <source>
        <dbReference type="Proteomes" id="UP001050808"/>
    </source>
</evidence>
<sequence>MMSTAPDPPKPNPRQSSGFLVTTSLPDRLPASRLQQGDTFALPEHPDEPLIIDLITPNPERNASLLISTRDRTAPITLHMEEPIQPLRMPRTFNVTCQLCEATTTTDLELVAHGQPKTWVCNRH</sequence>
<evidence type="ECO:0000313" key="2">
    <source>
        <dbReference type="EMBL" id="GHI41228.1"/>
    </source>
</evidence>
<reference evidence="2" key="1">
    <citation type="submission" date="2024-05" db="EMBL/GenBank/DDBJ databases">
        <title>Whole genome shotgun sequence of Streptomyces violascens NBRC 12920.</title>
        <authorList>
            <person name="Komaki H."/>
            <person name="Tamura T."/>
        </authorList>
    </citation>
    <scope>NUCLEOTIDE SEQUENCE</scope>
    <source>
        <strain evidence="2">NBRC 12920</strain>
    </source>
</reference>
<gene>
    <name evidence="2" type="ORF">Sviol_56360</name>
</gene>
<comment type="caution">
    <text evidence="2">The sequence shown here is derived from an EMBL/GenBank/DDBJ whole genome shotgun (WGS) entry which is preliminary data.</text>
</comment>
<proteinExistence type="predicted"/>
<organism evidence="2 3">
    <name type="scientific">Streptomyces violascens</name>
    <dbReference type="NCBI Taxonomy" id="67381"/>
    <lineage>
        <taxon>Bacteria</taxon>
        <taxon>Bacillati</taxon>
        <taxon>Actinomycetota</taxon>
        <taxon>Actinomycetes</taxon>
        <taxon>Kitasatosporales</taxon>
        <taxon>Streptomycetaceae</taxon>
        <taxon>Streptomyces</taxon>
    </lineage>
</organism>
<feature type="region of interest" description="Disordered" evidence="1">
    <location>
        <begin position="1"/>
        <end position="30"/>
    </location>
</feature>
<keyword evidence="3" id="KW-1185">Reference proteome</keyword>
<dbReference type="Proteomes" id="UP001050808">
    <property type="component" value="Unassembled WGS sequence"/>
</dbReference>
<feature type="compositionally biased region" description="Pro residues" evidence="1">
    <location>
        <begin position="1"/>
        <end position="12"/>
    </location>
</feature>
<evidence type="ECO:0000256" key="1">
    <source>
        <dbReference type="SAM" id="MobiDB-lite"/>
    </source>
</evidence>
<protein>
    <submittedName>
        <fullName evidence="2">Uncharacterized protein</fullName>
    </submittedName>
</protein>
<accession>A0ABQ3QVC1</accession>
<dbReference type="EMBL" id="BNDY01000017">
    <property type="protein sequence ID" value="GHI41228.1"/>
    <property type="molecule type" value="Genomic_DNA"/>
</dbReference>